<proteinExistence type="predicted"/>
<dbReference type="EMBL" id="GGEC01087501">
    <property type="protein sequence ID" value="MBX67985.1"/>
    <property type="molecule type" value="Transcribed_RNA"/>
</dbReference>
<evidence type="ECO:0000313" key="1">
    <source>
        <dbReference type="EMBL" id="MBX67985.1"/>
    </source>
</evidence>
<name>A0A2P2QM61_RHIMU</name>
<reference evidence="1" key="1">
    <citation type="submission" date="2018-02" db="EMBL/GenBank/DDBJ databases">
        <title>Rhizophora mucronata_Transcriptome.</title>
        <authorList>
            <person name="Meera S.P."/>
            <person name="Sreeshan A."/>
            <person name="Augustine A."/>
        </authorList>
    </citation>
    <scope>NUCLEOTIDE SEQUENCE</scope>
    <source>
        <tissue evidence="1">Leaf</tissue>
    </source>
</reference>
<protein>
    <submittedName>
        <fullName evidence="1">Uncharacterized protein</fullName>
    </submittedName>
</protein>
<organism evidence="1">
    <name type="scientific">Rhizophora mucronata</name>
    <name type="common">Asiatic mangrove</name>
    <dbReference type="NCBI Taxonomy" id="61149"/>
    <lineage>
        <taxon>Eukaryota</taxon>
        <taxon>Viridiplantae</taxon>
        <taxon>Streptophyta</taxon>
        <taxon>Embryophyta</taxon>
        <taxon>Tracheophyta</taxon>
        <taxon>Spermatophyta</taxon>
        <taxon>Magnoliopsida</taxon>
        <taxon>eudicotyledons</taxon>
        <taxon>Gunneridae</taxon>
        <taxon>Pentapetalae</taxon>
        <taxon>rosids</taxon>
        <taxon>fabids</taxon>
        <taxon>Malpighiales</taxon>
        <taxon>Rhizophoraceae</taxon>
        <taxon>Rhizophora</taxon>
    </lineage>
</organism>
<accession>A0A2P2QM61</accession>
<sequence length="13" mass="1534">MQSIHKNFLTSNN</sequence>